<gene>
    <name evidence="1" type="ORF">E3U43_003860</name>
</gene>
<protein>
    <submittedName>
        <fullName evidence="1">Uncharacterized protein</fullName>
    </submittedName>
</protein>
<dbReference type="Proteomes" id="UP000793456">
    <property type="component" value="Chromosome V"/>
</dbReference>
<name>A0ACD3RK56_LARCR</name>
<dbReference type="EMBL" id="CM011678">
    <property type="protein sequence ID" value="TMS19539.1"/>
    <property type="molecule type" value="Genomic_DNA"/>
</dbReference>
<keyword evidence="2" id="KW-1185">Reference proteome</keyword>
<proteinExistence type="predicted"/>
<reference evidence="1" key="1">
    <citation type="submission" date="2018-11" db="EMBL/GenBank/DDBJ databases">
        <title>The sequence and de novo assembly of Larimichthys crocea genome using PacBio and Hi-C technologies.</title>
        <authorList>
            <person name="Xu P."/>
            <person name="Chen B."/>
            <person name="Zhou Z."/>
            <person name="Ke Q."/>
            <person name="Wu Y."/>
            <person name="Bai H."/>
            <person name="Pu F."/>
        </authorList>
    </citation>
    <scope>NUCLEOTIDE SEQUENCE</scope>
    <source>
        <tissue evidence="1">Muscle</tissue>
    </source>
</reference>
<comment type="caution">
    <text evidence="1">The sequence shown here is derived from an EMBL/GenBank/DDBJ whole genome shotgun (WGS) entry which is preliminary data.</text>
</comment>
<evidence type="ECO:0000313" key="1">
    <source>
        <dbReference type="EMBL" id="TMS19539.1"/>
    </source>
</evidence>
<sequence length="212" mass="23835">MLEEALKLLTNLVSEHSAKPNPQKVMDSAVQTSPGLEKPLSNILEDNKLESTQLTCMSLNLECSQAQDPLQDHRNIIGKRKVALRGHRMRKKRPLVPSQRGKHTVMDENSQPLLNCNRQQKVSMPVCKRRNLNITSQNSLTLDCQIRPNRGIRSEAAGCLITPLSCWSQDSNSPVCITGIEPILEKLSKRSPEKPQGLWQLFDMDSDSVLDF</sequence>
<evidence type="ECO:0000313" key="2">
    <source>
        <dbReference type="Proteomes" id="UP000793456"/>
    </source>
</evidence>
<accession>A0ACD3RK56</accession>
<organism evidence="1 2">
    <name type="scientific">Larimichthys crocea</name>
    <name type="common">Large yellow croaker</name>
    <name type="synonym">Pseudosciaena crocea</name>
    <dbReference type="NCBI Taxonomy" id="215358"/>
    <lineage>
        <taxon>Eukaryota</taxon>
        <taxon>Metazoa</taxon>
        <taxon>Chordata</taxon>
        <taxon>Craniata</taxon>
        <taxon>Vertebrata</taxon>
        <taxon>Euteleostomi</taxon>
        <taxon>Actinopterygii</taxon>
        <taxon>Neopterygii</taxon>
        <taxon>Teleostei</taxon>
        <taxon>Neoteleostei</taxon>
        <taxon>Acanthomorphata</taxon>
        <taxon>Eupercaria</taxon>
        <taxon>Sciaenidae</taxon>
        <taxon>Larimichthys</taxon>
    </lineage>
</organism>